<keyword evidence="2" id="KW-0472">Membrane</keyword>
<keyword evidence="4" id="KW-1185">Reference proteome</keyword>
<evidence type="ECO:0000313" key="4">
    <source>
        <dbReference type="Proteomes" id="UP001556040"/>
    </source>
</evidence>
<reference evidence="3 4" key="1">
    <citation type="journal article" date="1979" name="Int. J. Syst. Evol. Microbiol.">
        <title>Bacillus globisporus subsp. marinus subsp. nov.</title>
        <authorList>
            <person name="Liu H."/>
        </authorList>
    </citation>
    <scope>NUCLEOTIDE SEQUENCE [LARGE SCALE GENOMIC DNA]</scope>
    <source>
        <strain evidence="3 4">DSM 1297</strain>
    </source>
</reference>
<evidence type="ECO:0000256" key="2">
    <source>
        <dbReference type="SAM" id="Phobius"/>
    </source>
</evidence>
<keyword evidence="2" id="KW-0812">Transmembrane</keyword>
<feature type="transmembrane region" description="Helical" evidence="2">
    <location>
        <begin position="33"/>
        <end position="52"/>
    </location>
</feature>
<sequence>MTDLFFSIFFIMILVLIVGLIKPTLFKLSRLKITAISLSIMVVSLAIGASFAPDKDEQEEATQETQAGDKDEQETELSKEQQEALRAFNDDVKPFMDNAITDFDFFWEEQWTNIWSDISNDLAGDNELLEAMDKLEVLYDSLWLRLTEYEGHHAFEDEQKEKFDTVIENFSAGVHKRNQAVLEIWTALDSQVLNENILNNAVEIIEEGDDFTTTALVEWTMIKKHFEDME</sequence>
<accession>A0ABV3Q743</accession>
<keyword evidence="2" id="KW-1133">Transmembrane helix</keyword>
<feature type="region of interest" description="Disordered" evidence="1">
    <location>
        <begin position="54"/>
        <end position="78"/>
    </location>
</feature>
<organism evidence="3 4">
    <name type="scientific">Jeotgalibacillus marinus</name>
    <dbReference type="NCBI Taxonomy" id="86667"/>
    <lineage>
        <taxon>Bacteria</taxon>
        <taxon>Bacillati</taxon>
        <taxon>Bacillota</taxon>
        <taxon>Bacilli</taxon>
        <taxon>Bacillales</taxon>
        <taxon>Caryophanaceae</taxon>
        <taxon>Jeotgalibacillus</taxon>
    </lineage>
</organism>
<proteinExistence type="predicted"/>
<protein>
    <submittedName>
        <fullName evidence="3">Uncharacterized protein</fullName>
    </submittedName>
</protein>
<name>A0ABV3Q743_9BACL</name>
<evidence type="ECO:0000256" key="1">
    <source>
        <dbReference type="SAM" id="MobiDB-lite"/>
    </source>
</evidence>
<dbReference type="RefSeq" id="WP_367780665.1">
    <property type="nucleotide sequence ID" value="NZ_JBFMIA010000025.1"/>
</dbReference>
<dbReference type="EMBL" id="JBFMIA010000025">
    <property type="protein sequence ID" value="MEW9503178.1"/>
    <property type="molecule type" value="Genomic_DNA"/>
</dbReference>
<dbReference type="Proteomes" id="UP001556040">
    <property type="component" value="Unassembled WGS sequence"/>
</dbReference>
<gene>
    <name evidence="3" type="ORF">AB1471_15480</name>
</gene>
<comment type="caution">
    <text evidence="3">The sequence shown here is derived from an EMBL/GenBank/DDBJ whole genome shotgun (WGS) entry which is preliminary data.</text>
</comment>
<evidence type="ECO:0000313" key="3">
    <source>
        <dbReference type="EMBL" id="MEW9503178.1"/>
    </source>
</evidence>
<feature type="transmembrane region" description="Helical" evidence="2">
    <location>
        <begin position="6"/>
        <end position="26"/>
    </location>
</feature>